<accession>A0ABZ1N183</accession>
<dbReference type="Pfam" id="PF13822">
    <property type="entry name" value="ACC_epsilon"/>
    <property type="match status" value="1"/>
</dbReference>
<sequence length="69" mass="7709">MSAEDPVPFLRVEKGSAEPDELGALLVLLLARRRAAAATPTPTRPVARWRRLERRPAFTDPRAWTGSTR</sequence>
<evidence type="ECO:0000313" key="2">
    <source>
        <dbReference type="Proteomes" id="UP001621418"/>
    </source>
</evidence>
<proteinExistence type="predicted"/>
<dbReference type="InterPro" id="IPR032716">
    <property type="entry name" value="ACC_epsilon"/>
</dbReference>
<evidence type="ECO:0000313" key="1">
    <source>
        <dbReference type="EMBL" id="WTY33698.1"/>
    </source>
</evidence>
<keyword evidence="2" id="KW-1185">Reference proteome</keyword>
<reference evidence="1 2" key="1">
    <citation type="submission" date="2022-10" db="EMBL/GenBank/DDBJ databases">
        <title>The complete genomes of actinobacterial strains from the NBC collection.</title>
        <authorList>
            <person name="Joergensen T.S."/>
            <person name="Alvarez Arevalo M."/>
            <person name="Sterndorff E.B."/>
            <person name="Faurdal D."/>
            <person name="Vuksanovic O."/>
            <person name="Mourched A.-S."/>
            <person name="Charusanti P."/>
            <person name="Shaw S."/>
            <person name="Blin K."/>
            <person name="Weber T."/>
        </authorList>
    </citation>
    <scope>NUCLEOTIDE SEQUENCE [LARGE SCALE GENOMIC DNA]</scope>
    <source>
        <strain evidence="1 2">NBC_01413</strain>
    </source>
</reference>
<dbReference type="EMBL" id="CP109527">
    <property type="protein sequence ID" value="WTY33698.1"/>
    <property type="molecule type" value="Genomic_DNA"/>
</dbReference>
<organism evidence="1 2">
    <name type="scientific">Nocardia salmonicida</name>
    <dbReference type="NCBI Taxonomy" id="53431"/>
    <lineage>
        <taxon>Bacteria</taxon>
        <taxon>Bacillati</taxon>
        <taxon>Actinomycetota</taxon>
        <taxon>Actinomycetes</taxon>
        <taxon>Mycobacteriales</taxon>
        <taxon>Nocardiaceae</taxon>
        <taxon>Nocardia</taxon>
    </lineage>
</organism>
<dbReference type="Proteomes" id="UP001621418">
    <property type="component" value="Chromosome"/>
</dbReference>
<name>A0ABZ1N183_9NOCA</name>
<evidence type="ECO:0008006" key="3">
    <source>
        <dbReference type="Google" id="ProtNLM"/>
    </source>
</evidence>
<gene>
    <name evidence="1" type="ORF">OG308_20425</name>
</gene>
<protein>
    <recommendedName>
        <fullName evidence="3">Acyl-CoA carboxylase subunit epsilon</fullName>
    </recommendedName>
</protein>
<dbReference type="RefSeq" id="WP_405145935.1">
    <property type="nucleotide sequence ID" value="NZ_CP109527.1"/>
</dbReference>